<protein>
    <submittedName>
        <fullName evidence="2">Uncharacterized protein</fullName>
    </submittedName>
</protein>
<feature type="region of interest" description="Disordered" evidence="1">
    <location>
        <begin position="123"/>
        <end position="167"/>
    </location>
</feature>
<organism evidence="2 3">
    <name type="scientific">Fuerstiella marisgermanici</name>
    <dbReference type="NCBI Taxonomy" id="1891926"/>
    <lineage>
        <taxon>Bacteria</taxon>
        <taxon>Pseudomonadati</taxon>
        <taxon>Planctomycetota</taxon>
        <taxon>Planctomycetia</taxon>
        <taxon>Planctomycetales</taxon>
        <taxon>Planctomycetaceae</taxon>
        <taxon>Fuerstiella</taxon>
    </lineage>
</organism>
<sequence length="167" mass="17413">MNDKPNNKLQFSDDQMDQLLTTFYKSEMPAQLNTLPSSWPQIKGTTTSKQPSTAGVSLATVARSSESSAVPTSRRGIAVAAATLAACMMLFVTSGTKTDVDGSPGSTVEVQPENGLLGPEFMNVSGEGDASTNGVIDDTGTTLDETEGVDLSPGPVAPNVDNEKSRK</sequence>
<accession>A0A1P8WJ53</accession>
<dbReference type="RefSeq" id="WP_077025446.1">
    <property type="nucleotide sequence ID" value="NZ_CP017641.1"/>
</dbReference>
<evidence type="ECO:0000256" key="1">
    <source>
        <dbReference type="SAM" id="MobiDB-lite"/>
    </source>
</evidence>
<proteinExistence type="predicted"/>
<keyword evidence="3" id="KW-1185">Reference proteome</keyword>
<evidence type="ECO:0000313" key="2">
    <source>
        <dbReference type="EMBL" id="APZ94089.1"/>
    </source>
</evidence>
<gene>
    <name evidence="2" type="ORF">Fuma_03710</name>
</gene>
<dbReference type="EMBL" id="CP017641">
    <property type="protein sequence ID" value="APZ94089.1"/>
    <property type="molecule type" value="Genomic_DNA"/>
</dbReference>
<dbReference type="STRING" id="1891926.Fuma_03710"/>
<dbReference type="AlphaFoldDB" id="A0A1P8WJ53"/>
<name>A0A1P8WJ53_9PLAN</name>
<evidence type="ECO:0000313" key="3">
    <source>
        <dbReference type="Proteomes" id="UP000187735"/>
    </source>
</evidence>
<dbReference type="Proteomes" id="UP000187735">
    <property type="component" value="Chromosome"/>
</dbReference>
<dbReference type="KEGG" id="fmr:Fuma_03710"/>
<reference evidence="2 3" key="1">
    <citation type="journal article" date="2016" name="Front. Microbiol.">
        <title>Fuerstia marisgermanicae gen. nov., sp. nov., an Unusual Member of the Phylum Planctomycetes from the German Wadden Sea.</title>
        <authorList>
            <person name="Kohn T."/>
            <person name="Heuer A."/>
            <person name="Jogler M."/>
            <person name="Vollmers J."/>
            <person name="Boedeker C."/>
            <person name="Bunk B."/>
            <person name="Rast P."/>
            <person name="Borchert D."/>
            <person name="Glockner I."/>
            <person name="Freese H.M."/>
            <person name="Klenk H.P."/>
            <person name="Overmann J."/>
            <person name="Kaster A.K."/>
            <person name="Rohde M."/>
            <person name="Wiegand S."/>
            <person name="Jogler C."/>
        </authorList>
    </citation>
    <scope>NUCLEOTIDE SEQUENCE [LARGE SCALE GENOMIC DNA]</scope>
    <source>
        <strain evidence="2 3">NH11</strain>
    </source>
</reference>